<protein>
    <submittedName>
        <fullName evidence="1">Uncharacterized protein</fullName>
    </submittedName>
</protein>
<organism evidence="1">
    <name type="scientific">Pseudomonas fluorescens (strain SBW25)</name>
    <dbReference type="NCBI Taxonomy" id="216595"/>
    <lineage>
        <taxon>Bacteria</taxon>
        <taxon>Pseudomonadati</taxon>
        <taxon>Pseudomonadota</taxon>
        <taxon>Gammaproteobacteria</taxon>
        <taxon>Pseudomonadales</taxon>
        <taxon>Pseudomonadaceae</taxon>
        <taxon>Pseudomonas</taxon>
    </lineage>
</organism>
<name>A0A0G4E5F5_PSEFS</name>
<accession>A0A0G4E5F5</accession>
<dbReference type="AlphaFoldDB" id="A0A0G4E5F5"/>
<sequence length="74" mass="8324">MAKKPELNSRDHQNMDAFLGHVLEDYKAGRITKEAAVSGIAHIMAALDLDNYAEARSWFVNGRKFLSQEPFTNS</sequence>
<gene>
    <name evidence="1" type="ORF">PQBR55_0051</name>
</gene>
<dbReference type="EMBL" id="LN713927">
    <property type="protein sequence ID" value="CEK42430.1"/>
    <property type="molecule type" value="Genomic_DNA"/>
</dbReference>
<proteinExistence type="predicted"/>
<reference evidence="1" key="1">
    <citation type="submission" date="2014-12" db="EMBL/GenBank/DDBJ databases">
        <authorList>
            <person name="Hall J."/>
        </authorList>
    </citation>
    <scope>NUCLEOTIDE SEQUENCE [LARGE SCALE GENOMIC DNA]</scope>
    <source>
        <strain evidence="1">SBW25</strain>
        <plasmid evidence="1">pQBR55</plasmid>
    </source>
</reference>
<geneLocation type="plasmid" evidence="1">
    <name>pQBR55</name>
</geneLocation>
<evidence type="ECO:0000313" key="1">
    <source>
        <dbReference type="EMBL" id="CEK42430.1"/>
    </source>
</evidence>
<dbReference type="RefSeq" id="WP_176456040.1">
    <property type="nucleotide sequence ID" value="NZ_LN713927.1"/>
</dbReference>
<keyword evidence="1" id="KW-0614">Plasmid</keyword>
<reference evidence="1" key="2">
    <citation type="submission" date="2015-06" db="EMBL/GenBank/DDBJ databases">
        <title>Environmentally co-occuring mercury resistance plasmids are genetically and phenotypically diverse and confer variable context-dependent fitness effects.</title>
        <authorList>
            <person name="Hall J.P.J."/>
            <person name="Harrison E."/>
            <person name="Lilley A.K."/>
            <person name="Paterson S."/>
            <person name="Spiers A.J."/>
            <person name="Brockhurst M.A."/>
        </authorList>
    </citation>
    <scope>NUCLEOTIDE SEQUENCE [LARGE SCALE GENOMIC DNA]</scope>
    <source>
        <strain evidence="1">SBW25</strain>
        <plasmid evidence="1">pQBR55</plasmid>
    </source>
</reference>